<dbReference type="STRING" id="100787.A0A0G4KV62"/>
<dbReference type="EMBL" id="CVQI01004435">
    <property type="protein sequence ID" value="CRK13694.1"/>
    <property type="molecule type" value="Genomic_DNA"/>
</dbReference>
<organism evidence="1 4">
    <name type="scientific">Verticillium longisporum</name>
    <name type="common">Verticillium dahliae var. longisporum</name>
    <dbReference type="NCBI Taxonomy" id="100787"/>
    <lineage>
        <taxon>Eukaryota</taxon>
        <taxon>Fungi</taxon>
        <taxon>Dikarya</taxon>
        <taxon>Ascomycota</taxon>
        <taxon>Pezizomycotina</taxon>
        <taxon>Sordariomycetes</taxon>
        <taxon>Hypocreomycetidae</taxon>
        <taxon>Glomerellales</taxon>
        <taxon>Plectosphaerellaceae</taxon>
        <taxon>Verticillium</taxon>
    </lineage>
</organism>
<evidence type="ECO:0000313" key="3">
    <source>
        <dbReference type="Proteomes" id="UP000044602"/>
    </source>
</evidence>
<evidence type="ECO:0000313" key="2">
    <source>
        <dbReference type="EMBL" id="CRK19001.1"/>
    </source>
</evidence>
<dbReference type="InterPro" id="IPR022155">
    <property type="entry name" value="DUF3684"/>
</dbReference>
<dbReference type="Proteomes" id="UP000045706">
    <property type="component" value="Unassembled WGS sequence"/>
</dbReference>
<dbReference type="PANTHER" id="PTHR47839:SF1">
    <property type="entry name" value="DOMAIN PROTEIN, PUTATIVE (AFU_ORTHOLOGUE AFUA_6G04830)-RELATED"/>
    <property type="match status" value="1"/>
</dbReference>
<dbReference type="AlphaFoldDB" id="A0A0G4KV62"/>
<feature type="non-terminal residue" evidence="1">
    <location>
        <position position="176"/>
    </location>
</feature>
<sequence length="176" mass="18639">MVAPTDGRENDTLKRWKGAPVFSWGIGGTIITSFPKEIPRYGMGQTAPMIAGLRGKAHKEEAVAQETISEDVTKASSSSIFLRVTSAVIKTKVSASFSAELERATKKPPPKTTKLSILTSSYDETQATESSSSDVISKSADVFASVLPSKKPGGRIFIGFPTTQTTGAGMHISAQS</sequence>
<name>A0A0G4KV62_VERLO</name>
<proteinExistence type="predicted"/>
<dbReference type="EMBL" id="CVQH01010158">
    <property type="protein sequence ID" value="CRK19001.1"/>
    <property type="molecule type" value="Genomic_DNA"/>
</dbReference>
<evidence type="ECO:0000313" key="4">
    <source>
        <dbReference type="Proteomes" id="UP000045706"/>
    </source>
</evidence>
<evidence type="ECO:0000313" key="1">
    <source>
        <dbReference type="EMBL" id="CRK13694.1"/>
    </source>
</evidence>
<reference evidence="3 4" key="1">
    <citation type="submission" date="2015-05" db="EMBL/GenBank/DDBJ databases">
        <authorList>
            <person name="Fogelqvist Johan"/>
        </authorList>
    </citation>
    <scope>NUCLEOTIDE SEQUENCE [LARGE SCALE GENOMIC DNA]</scope>
    <source>
        <strain evidence="2">VL1</strain>
        <strain evidence="1">VL2</strain>
    </source>
</reference>
<accession>A0A0G4KV62</accession>
<keyword evidence="3" id="KW-1185">Reference proteome</keyword>
<protein>
    <submittedName>
        <fullName evidence="1">Uncharacterized protein</fullName>
    </submittedName>
</protein>
<dbReference type="PANTHER" id="PTHR47839">
    <property type="entry name" value="DOMAIN PROTEIN, PUTATIVE (AFU_ORTHOLOGUE AFUA_6G04830)-RELATED"/>
    <property type="match status" value="1"/>
</dbReference>
<gene>
    <name evidence="2" type="ORF">BN1708_017712</name>
    <name evidence="1" type="ORF">BN1723_017360</name>
</gene>
<dbReference type="Proteomes" id="UP000044602">
    <property type="component" value="Unassembled WGS sequence"/>
</dbReference>
<dbReference type="Pfam" id="PF12449">
    <property type="entry name" value="DUF3684"/>
    <property type="match status" value="1"/>
</dbReference>